<feature type="domain" description="Peptidase S33 tripeptidyl aminopeptidase-like C-terminal" evidence="5">
    <location>
        <begin position="468"/>
        <end position="563"/>
    </location>
</feature>
<dbReference type="Pfam" id="PF00561">
    <property type="entry name" value="Abhydrolase_1"/>
    <property type="match status" value="1"/>
</dbReference>
<sequence length="602" mass="65573">MDEKVVPGVPLTWSIDDDDPPSPDTVRGLREAAARQPCGKTQALEYALKVSGESSRSGWMCGVPVGPDRNEFNWTTISPSEDLKWTSCYKDFECTRLQVPLDYSDPKAGDAAVALVRYPSPLSLNDEGYLGPILFNPGGPGGSGVEVVLDRAKQFRDILGEGFDIVGFDPRGIGFTTPALYASKTKGEQGLFLNDFLPTVNSSESALGSLYATAQNLGHLAETLAGDVAPHVSTPVVARDMLSITKAHGRDKLQYWGFSYGTILGATFAAMFPDNVGRVVIDGVVDSETYYSAQWSTNLLDTDAGLFGIYQACVDAGPLVCRIYEKTADEIHARVQKLLAQLRTTPVSFYNETSGAYGVVDYSLVTRVIFTTLYKPYNTGERLTSVLADLELGNAEPIFQISETKIAQGYITDDCVCPSVPYETVAHIGRENMLSIACSDAPPVEDDLPTLKGYFEKMAELSMFAETWWPRIGCSGWRIQAKEQFKAVRETATSHPLLLIGNTADPVTPLWAARKMSKFFKNSTVLTQNSGGHCSIAATSQCTFSAIRAYFQNGTLPEEGTVCDIQSTIFGDEVGVSGLANPDWELLRAARELQQNYFVPTI</sequence>
<dbReference type="GO" id="GO:0016787">
    <property type="term" value="F:hydrolase activity"/>
    <property type="evidence" value="ECO:0007669"/>
    <property type="project" value="UniProtKB-KW"/>
</dbReference>
<dbReference type="PANTHER" id="PTHR43248">
    <property type="entry name" value="2-SUCCINYL-6-HYDROXY-2,4-CYCLOHEXADIENE-1-CARBOXYLATE SYNTHASE"/>
    <property type="match status" value="1"/>
</dbReference>
<comment type="similarity">
    <text evidence="1">Belongs to the peptidase S33 family.</text>
</comment>
<evidence type="ECO:0000256" key="3">
    <source>
        <dbReference type="SAM" id="MobiDB-lite"/>
    </source>
</evidence>
<dbReference type="InterPro" id="IPR051601">
    <property type="entry name" value="Serine_prot/Carboxylest_S33"/>
</dbReference>
<keyword evidence="7" id="KW-1185">Reference proteome</keyword>
<dbReference type="AlphaFoldDB" id="A0A4R0RAH1"/>
<evidence type="ECO:0008006" key="8">
    <source>
        <dbReference type="Google" id="ProtNLM"/>
    </source>
</evidence>
<accession>A0A4R0RAH1</accession>
<dbReference type="Pfam" id="PF08386">
    <property type="entry name" value="Abhydrolase_4"/>
    <property type="match status" value="1"/>
</dbReference>
<evidence type="ECO:0000259" key="5">
    <source>
        <dbReference type="Pfam" id="PF08386"/>
    </source>
</evidence>
<dbReference type="InterPro" id="IPR013595">
    <property type="entry name" value="Pept_S33_TAP-like_C"/>
</dbReference>
<organism evidence="6 7">
    <name type="scientific">Steccherinum ochraceum</name>
    <dbReference type="NCBI Taxonomy" id="92696"/>
    <lineage>
        <taxon>Eukaryota</taxon>
        <taxon>Fungi</taxon>
        <taxon>Dikarya</taxon>
        <taxon>Basidiomycota</taxon>
        <taxon>Agaricomycotina</taxon>
        <taxon>Agaricomycetes</taxon>
        <taxon>Polyporales</taxon>
        <taxon>Steccherinaceae</taxon>
        <taxon>Steccherinum</taxon>
    </lineage>
</organism>
<evidence type="ECO:0000259" key="4">
    <source>
        <dbReference type="Pfam" id="PF00561"/>
    </source>
</evidence>
<evidence type="ECO:0000313" key="7">
    <source>
        <dbReference type="Proteomes" id="UP000292702"/>
    </source>
</evidence>
<dbReference type="STRING" id="92696.A0A4R0RAH1"/>
<evidence type="ECO:0000256" key="2">
    <source>
        <dbReference type="ARBA" id="ARBA00022801"/>
    </source>
</evidence>
<dbReference type="PANTHER" id="PTHR43248:SF25">
    <property type="entry name" value="AB HYDROLASE-1 DOMAIN-CONTAINING PROTEIN-RELATED"/>
    <property type="match status" value="1"/>
</dbReference>
<feature type="domain" description="AB hydrolase-1" evidence="4">
    <location>
        <begin position="132"/>
        <end position="308"/>
    </location>
</feature>
<name>A0A4R0RAH1_9APHY</name>
<dbReference type="InterPro" id="IPR000073">
    <property type="entry name" value="AB_hydrolase_1"/>
</dbReference>
<dbReference type="SUPFAM" id="SSF53474">
    <property type="entry name" value="alpha/beta-Hydrolases"/>
    <property type="match status" value="1"/>
</dbReference>
<feature type="region of interest" description="Disordered" evidence="3">
    <location>
        <begin position="1"/>
        <end position="23"/>
    </location>
</feature>
<dbReference type="EMBL" id="RWJN01000207">
    <property type="protein sequence ID" value="TCD64930.1"/>
    <property type="molecule type" value="Genomic_DNA"/>
</dbReference>
<evidence type="ECO:0000256" key="1">
    <source>
        <dbReference type="ARBA" id="ARBA00010088"/>
    </source>
</evidence>
<dbReference type="Gene3D" id="3.40.50.1820">
    <property type="entry name" value="alpha/beta hydrolase"/>
    <property type="match status" value="1"/>
</dbReference>
<dbReference type="Proteomes" id="UP000292702">
    <property type="component" value="Unassembled WGS sequence"/>
</dbReference>
<gene>
    <name evidence="6" type="ORF">EIP91_003427</name>
</gene>
<comment type="caution">
    <text evidence="6">The sequence shown here is derived from an EMBL/GenBank/DDBJ whole genome shotgun (WGS) entry which is preliminary data.</text>
</comment>
<protein>
    <recommendedName>
        <fullName evidence="8">AB hydrolase-1 domain-containing protein</fullName>
    </recommendedName>
</protein>
<reference evidence="6 7" key="1">
    <citation type="submission" date="2018-11" db="EMBL/GenBank/DDBJ databases">
        <title>Genome assembly of Steccherinum ochraceum LE-BIN_3174, the white-rot fungus of the Steccherinaceae family (The Residual Polyporoid clade, Polyporales, Basidiomycota).</title>
        <authorList>
            <person name="Fedorova T.V."/>
            <person name="Glazunova O.A."/>
            <person name="Landesman E.O."/>
            <person name="Moiseenko K.V."/>
            <person name="Psurtseva N.V."/>
            <person name="Savinova O.S."/>
            <person name="Shakhova N.V."/>
            <person name="Tyazhelova T.V."/>
            <person name="Vasina D.V."/>
        </authorList>
    </citation>
    <scope>NUCLEOTIDE SEQUENCE [LARGE SCALE GENOMIC DNA]</scope>
    <source>
        <strain evidence="6 7">LE-BIN_3174</strain>
    </source>
</reference>
<dbReference type="OrthoDB" id="425534at2759"/>
<keyword evidence="2" id="KW-0378">Hydrolase</keyword>
<evidence type="ECO:0000313" key="6">
    <source>
        <dbReference type="EMBL" id="TCD64930.1"/>
    </source>
</evidence>
<proteinExistence type="inferred from homology"/>
<dbReference type="InterPro" id="IPR029058">
    <property type="entry name" value="AB_hydrolase_fold"/>
</dbReference>